<keyword evidence="8" id="KW-0560">Oxidoreductase</keyword>
<comment type="subcellular location">
    <subcellularLocation>
        <location evidence="1">Membrane</location>
        <topology evidence="1">Single-pass membrane protein</topology>
    </subcellularLocation>
</comment>
<dbReference type="InterPro" id="IPR036396">
    <property type="entry name" value="Cyt_P450_sf"/>
</dbReference>
<dbReference type="GO" id="GO:0005783">
    <property type="term" value="C:endoplasmic reticulum"/>
    <property type="evidence" value="ECO:0007669"/>
    <property type="project" value="TreeGrafter"/>
</dbReference>
<gene>
    <name evidence="9" type="ORF">COLO4_38224</name>
</gene>
<evidence type="ECO:0000256" key="4">
    <source>
        <dbReference type="ARBA" id="ARBA00022723"/>
    </source>
</evidence>
<evidence type="ECO:0000256" key="1">
    <source>
        <dbReference type="ARBA" id="ARBA00004167"/>
    </source>
</evidence>
<name>A0A1R3FWM4_9ROSI</name>
<keyword evidence="5" id="KW-0472">Membrane</keyword>
<dbReference type="GO" id="GO:0005506">
    <property type="term" value="F:iron ion binding"/>
    <property type="evidence" value="ECO:0007669"/>
    <property type="project" value="InterPro"/>
</dbReference>
<dbReference type="SUPFAM" id="SSF48264">
    <property type="entry name" value="Cytochrome P450"/>
    <property type="match status" value="1"/>
</dbReference>
<sequence length="139" mass="16139">MKYLSKVMDETIRMRGNPFTMLREVVKDTELNGYFIPKGWKVFMFQATVHMDPEIYSNPEEFIPSRWDDFIPKSGTFQPFGAGSRACPGSDLGKLEISIFLHYFLLNYKFEQLNPRSPLVHLPSSDPIDNCRAKITKLR</sequence>
<dbReference type="PROSITE" id="PS00086">
    <property type="entry name" value="CYTOCHROME_P450"/>
    <property type="match status" value="1"/>
</dbReference>
<dbReference type="STRING" id="93759.A0A1R3FWM4"/>
<feature type="binding site" description="axial binding residue" evidence="7">
    <location>
        <position position="87"/>
    </location>
    <ligand>
        <name>heme</name>
        <dbReference type="ChEBI" id="CHEBI:30413"/>
    </ligand>
    <ligandPart>
        <name>Fe</name>
        <dbReference type="ChEBI" id="CHEBI:18248"/>
    </ligandPart>
</feature>
<dbReference type="GO" id="GO:0016132">
    <property type="term" value="P:brassinosteroid biosynthetic process"/>
    <property type="evidence" value="ECO:0007669"/>
    <property type="project" value="TreeGrafter"/>
</dbReference>
<dbReference type="InterPro" id="IPR017972">
    <property type="entry name" value="Cyt_P450_CS"/>
</dbReference>
<evidence type="ECO:0000256" key="8">
    <source>
        <dbReference type="RuleBase" id="RU000461"/>
    </source>
</evidence>
<keyword evidence="10" id="KW-1185">Reference proteome</keyword>
<dbReference type="GO" id="GO:0051777">
    <property type="term" value="F:ent-kaurenoic acid monooxygenase activity"/>
    <property type="evidence" value="ECO:0007669"/>
    <property type="project" value="TreeGrafter"/>
</dbReference>
<keyword evidence="6 7" id="KW-0408">Iron</keyword>
<keyword evidence="3" id="KW-0812">Transmembrane</keyword>
<comment type="cofactor">
    <cofactor evidence="7">
        <name>heme</name>
        <dbReference type="ChEBI" id="CHEBI:30413"/>
    </cofactor>
</comment>
<reference evidence="10" key="1">
    <citation type="submission" date="2013-09" db="EMBL/GenBank/DDBJ databases">
        <title>Corchorus olitorius genome sequencing.</title>
        <authorList>
            <person name="Alam M."/>
            <person name="Haque M.S."/>
            <person name="Islam M.S."/>
            <person name="Emdad E.M."/>
            <person name="Islam M.M."/>
            <person name="Ahmed B."/>
            <person name="Halim A."/>
            <person name="Hossen Q.M.M."/>
            <person name="Hossain M.Z."/>
            <person name="Ahmed R."/>
            <person name="Khan M.M."/>
            <person name="Islam R."/>
            <person name="Rashid M.M."/>
            <person name="Khan S.A."/>
            <person name="Rahman M.S."/>
            <person name="Alam M."/>
            <person name="Yahiya A.S."/>
            <person name="Khan M.S."/>
            <person name="Azam M.S."/>
            <person name="Haque T."/>
            <person name="Lashkar M.Z.H."/>
            <person name="Akhand A.I."/>
            <person name="Morshed G."/>
            <person name="Roy S."/>
            <person name="Uddin K.S."/>
            <person name="Rabeya T."/>
            <person name="Hossain A.S."/>
            <person name="Chowdhury A."/>
            <person name="Snigdha A.R."/>
            <person name="Mortoza M.S."/>
            <person name="Matin S.A."/>
            <person name="Hoque S.M.E."/>
            <person name="Islam M.K."/>
            <person name="Roy D.K."/>
            <person name="Haider R."/>
            <person name="Moosa M.M."/>
            <person name="Elias S.M."/>
            <person name="Hasan A.M."/>
            <person name="Jahan S."/>
            <person name="Shafiuddin M."/>
            <person name="Mahmood N."/>
            <person name="Shommy N.S."/>
        </authorList>
    </citation>
    <scope>NUCLEOTIDE SEQUENCE [LARGE SCALE GENOMIC DNA]</scope>
    <source>
        <strain evidence="10">cv. O-4</strain>
    </source>
</reference>
<dbReference type="PRINTS" id="PR00465">
    <property type="entry name" value="EP450IV"/>
</dbReference>
<evidence type="ECO:0000256" key="5">
    <source>
        <dbReference type="ARBA" id="ARBA00022989"/>
    </source>
</evidence>
<dbReference type="GO" id="GO:0010268">
    <property type="term" value="P:brassinosteroid homeostasis"/>
    <property type="evidence" value="ECO:0007669"/>
    <property type="project" value="TreeGrafter"/>
</dbReference>
<dbReference type="GO" id="GO:0016125">
    <property type="term" value="P:sterol metabolic process"/>
    <property type="evidence" value="ECO:0007669"/>
    <property type="project" value="TreeGrafter"/>
</dbReference>
<comment type="similarity">
    <text evidence="2 8">Belongs to the cytochrome P450 family.</text>
</comment>
<accession>A0A1R3FWM4</accession>
<keyword evidence="4 7" id="KW-0479">Metal-binding</keyword>
<evidence type="ECO:0000256" key="2">
    <source>
        <dbReference type="ARBA" id="ARBA00010617"/>
    </source>
</evidence>
<dbReference type="EMBL" id="AWUE01024686">
    <property type="protein sequence ID" value="OMO50130.1"/>
    <property type="molecule type" value="Genomic_DNA"/>
</dbReference>
<comment type="caution">
    <text evidence="9">The sequence shown here is derived from an EMBL/GenBank/DDBJ whole genome shotgun (WGS) entry which is preliminary data.</text>
</comment>
<protein>
    <submittedName>
        <fullName evidence="9">Cytochrome P450</fullName>
    </submittedName>
</protein>
<dbReference type="OrthoDB" id="535909at2759"/>
<keyword evidence="7 8" id="KW-0349">Heme</keyword>
<evidence type="ECO:0000256" key="7">
    <source>
        <dbReference type="PIRSR" id="PIRSR602403-1"/>
    </source>
</evidence>
<keyword evidence="5" id="KW-1133">Transmembrane helix</keyword>
<dbReference type="PANTHER" id="PTHR24286:SF196">
    <property type="entry name" value="BETA-AMYRIN 11-OXIDASE-LIKE"/>
    <property type="match status" value="1"/>
</dbReference>
<dbReference type="GO" id="GO:0020037">
    <property type="term" value="F:heme binding"/>
    <property type="evidence" value="ECO:0007669"/>
    <property type="project" value="InterPro"/>
</dbReference>
<dbReference type="InterPro" id="IPR001128">
    <property type="entry name" value="Cyt_P450"/>
</dbReference>
<evidence type="ECO:0000256" key="3">
    <source>
        <dbReference type="ARBA" id="ARBA00022692"/>
    </source>
</evidence>
<evidence type="ECO:0000313" key="10">
    <source>
        <dbReference type="Proteomes" id="UP000187203"/>
    </source>
</evidence>
<dbReference type="PANTHER" id="PTHR24286">
    <property type="entry name" value="CYTOCHROME P450 26"/>
    <property type="match status" value="1"/>
</dbReference>
<dbReference type="AlphaFoldDB" id="A0A1R3FWM4"/>
<dbReference type="GO" id="GO:0016020">
    <property type="term" value="C:membrane"/>
    <property type="evidence" value="ECO:0007669"/>
    <property type="project" value="UniProtKB-SubCell"/>
</dbReference>
<dbReference type="Gene3D" id="1.10.630.10">
    <property type="entry name" value="Cytochrome P450"/>
    <property type="match status" value="1"/>
</dbReference>
<dbReference type="Pfam" id="PF00067">
    <property type="entry name" value="p450"/>
    <property type="match status" value="1"/>
</dbReference>
<dbReference type="InterPro" id="IPR002403">
    <property type="entry name" value="Cyt_P450_E_grp-IV"/>
</dbReference>
<dbReference type="Proteomes" id="UP000187203">
    <property type="component" value="Unassembled WGS sequence"/>
</dbReference>
<organism evidence="9 10">
    <name type="scientific">Corchorus olitorius</name>
    <dbReference type="NCBI Taxonomy" id="93759"/>
    <lineage>
        <taxon>Eukaryota</taxon>
        <taxon>Viridiplantae</taxon>
        <taxon>Streptophyta</taxon>
        <taxon>Embryophyta</taxon>
        <taxon>Tracheophyta</taxon>
        <taxon>Spermatophyta</taxon>
        <taxon>Magnoliopsida</taxon>
        <taxon>eudicotyledons</taxon>
        <taxon>Gunneridae</taxon>
        <taxon>Pentapetalae</taxon>
        <taxon>rosids</taxon>
        <taxon>malvids</taxon>
        <taxon>Malvales</taxon>
        <taxon>Malvaceae</taxon>
        <taxon>Grewioideae</taxon>
        <taxon>Apeibeae</taxon>
        <taxon>Corchorus</taxon>
    </lineage>
</organism>
<proteinExistence type="inferred from homology"/>
<evidence type="ECO:0000256" key="6">
    <source>
        <dbReference type="ARBA" id="ARBA00023004"/>
    </source>
</evidence>
<evidence type="ECO:0000313" key="9">
    <source>
        <dbReference type="EMBL" id="OMO50130.1"/>
    </source>
</evidence>
<keyword evidence="8" id="KW-0503">Monooxygenase</keyword>